<dbReference type="GO" id="GO:0005524">
    <property type="term" value="F:ATP binding"/>
    <property type="evidence" value="ECO:0007669"/>
    <property type="project" value="UniProtKB-KW"/>
</dbReference>
<protein>
    <recommendedName>
        <fullName evidence="8">Glutamate--cysteine ligase</fullName>
        <ecNumber evidence="8">6.3.2.2</ecNumber>
    </recommendedName>
    <alternativeName>
        <fullName evidence="8">Gamma-ECS</fullName>
        <shortName evidence="8">GCS</shortName>
    </alternativeName>
    <alternativeName>
        <fullName evidence="8">Gamma-glutamylcysteine synthetase</fullName>
    </alternativeName>
</protein>
<proteinExistence type="inferred from homology"/>
<evidence type="ECO:0000256" key="6">
    <source>
        <dbReference type="ARBA" id="ARBA00022840"/>
    </source>
</evidence>
<dbReference type="GO" id="GO:0004357">
    <property type="term" value="F:glutamate-cysteine ligase activity"/>
    <property type="evidence" value="ECO:0007669"/>
    <property type="project" value="UniProtKB-UniRule"/>
</dbReference>
<evidence type="ECO:0000256" key="1">
    <source>
        <dbReference type="ARBA" id="ARBA00005006"/>
    </source>
</evidence>
<evidence type="ECO:0000259" key="10">
    <source>
        <dbReference type="Pfam" id="PF04262"/>
    </source>
</evidence>
<dbReference type="Proteomes" id="UP000318148">
    <property type="component" value="Unassembled WGS sequence"/>
</dbReference>
<evidence type="ECO:0000256" key="3">
    <source>
        <dbReference type="ARBA" id="ARBA00022598"/>
    </source>
</evidence>
<evidence type="ECO:0000256" key="7">
    <source>
        <dbReference type="ARBA" id="ARBA00048819"/>
    </source>
</evidence>
<evidence type="ECO:0000313" key="12">
    <source>
        <dbReference type="Proteomes" id="UP000318148"/>
    </source>
</evidence>
<dbReference type="InterPro" id="IPR006334">
    <property type="entry name" value="Glut_cys_ligase"/>
</dbReference>
<accession>A0A520LPH6</accession>
<keyword evidence="6 8" id="KW-0067">ATP-binding</keyword>
<keyword evidence="4 8" id="KW-0317">Glutathione biosynthesis</keyword>
<gene>
    <name evidence="8" type="primary">gshA</name>
    <name evidence="11" type="ORF">EVB02_00015</name>
</gene>
<organism evidence="11 12">
    <name type="scientific">SAR92 clade bacterium</name>
    <dbReference type="NCBI Taxonomy" id="2315479"/>
    <lineage>
        <taxon>Bacteria</taxon>
        <taxon>Pseudomonadati</taxon>
        <taxon>Pseudomonadota</taxon>
        <taxon>Gammaproteobacteria</taxon>
        <taxon>Cellvibrionales</taxon>
        <taxon>Porticoccaceae</taxon>
        <taxon>SAR92 clade</taxon>
    </lineage>
</organism>
<dbReference type="AlphaFoldDB" id="A0A520LPH6"/>
<comment type="caution">
    <text evidence="11">The sequence shown here is derived from an EMBL/GenBank/DDBJ whole genome shotgun (WGS) entry which is preliminary data.</text>
</comment>
<comment type="pathway">
    <text evidence="1 8 9">Sulfur metabolism; glutathione biosynthesis; glutathione from L-cysteine and L-glutamate: step 1/2.</text>
</comment>
<evidence type="ECO:0000256" key="2">
    <source>
        <dbReference type="ARBA" id="ARBA00008772"/>
    </source>
</evidence>
<dbReference type="GO" id="GO:0005829">
    <property type="term" value="C:cytosol"/>
    <property type="evidence" value="ECO:0007669"/>
    <property type="project" value="TreeGrafter"/>
</dbReference>
<comment type="similarity">
    <text evidence="2 8">Belongs to the glutamate--cysteine ligase type 1 family. Type 1 subfamily.</text>
</comment>
<evidence type="ECO:0000256" key="8">
    <source>
        <dbReference type="HAMAP-Rule" id="MF_00578"/>
    </source>
</evidence>
<dbReference type="EC" id="6.3.2.2" evidence="8"/>
<dbReference type="GO" id="GO:0006750">
    <property type="term" value="P:glutathione biosynthetic process"/>
    <property type="evidence" value="ECO:0007669"/>
    <property type="project" value="UniProtKB-UniRule"/>
</dbReference>
<feature type="domain" description="Glutamate--cysteine ligase" evidence="10">
    <location>
        <begin position="13"/>
        <end position="384"/>
    </location>
</feature>
<dbReference type="Pfam" id="PF04262">
    <property type="entry name" value="Glu_cys_ligase"/>
    <property type="match status" value="1"/>
</dbReference>
<dbReference type="NCBIfam" id="TIGR01434">
    <property type="entry name" value="glu_cys_ligase"/>
    <property type="match status" value="1"/>
</dbReference>
<evidence type="ECO:0000313" key="11">
    <source>
        <dbReference type="EMBL" id="RZO08871.1"/>
    </source>
</evidence>
<evidence type="ECO:0000256" key="5">
    <source>
        <dbReference type="ARBA" id="ARBA00022741"/>
    </source>
</evidence>
<dbReference type="SUPFAM" id="SSF55931">
    <property type="entry name" value="Glutamine synthetase/guanido kinase"/>
    <property type="match status" value="1"/>
</dbReference>
<dbReference type="PANTHER" id="PTHR38761:SF1">
    <property type="entry name" value="GLUTAMATE--CYSTEINE LIGASE"/>
    <property type="match status" value="1"/>
</dbReference>
<evidence type="ECO:0000256" key="4">
    <source>
        <dbReference type="ARBA" id="ARBA00022684"/>
    </source>
</evidence>
<dbReference type="GO" id="GO:0046872">
    <property type="term" value="F:metal ion binding"/>
    <property type="evidence" value="ECO:0007669"/>
    <property type="project" value="TreeGrafter"/>
</dbReference>
<dbReference type="InterPro" id="IPR007370">
    <property type="entry name" value="Glu_cys_ligase"/>
</dbReference>
<dbReference type="HAMAP" id="MF_00578">
    <property type="entry name" value="Glu_cys_ligase"/>
    <property type="match status" value="1"/>
</dbReference>
<evidence type="ECO:0000256" key="9">
    <source>
        <dbReference type="RuleBase" id="RU004391"/>
    </source>
</evidence>
<keyword evidence="3 8" id="KW-0436">Ligase</keyword>
<reference evidence="11 12" key="1">
    <citation type="submission" date="2019-02" db="EMBL/GenBank/DDBJ databases">
        <title>Prokaryotic population dynamics and viral predation in marine succession experiment using metagenomics: the confinement effect.</title>
        <authorList>
            <person name="Haro-Moreno J.M."/>
            <person name="Rodriguez-Valera F."/>
            <person name="Lopez-Perez M."/>
        </authorList>
    </citation>
    <scope>NUCLEOTIDE SEQUENCE [LARGE SCALE GENOMIC DNA]</scope>
    <source>
        <strain evidence="11">MED-G169</strain>
    </source>
</reference>
<dbReference type="UniPathway" id="UPA00142">
    <property type="reaction ID" value="UER00209"/>
</dbReference>
<keyword evidence="5 8" id="KW-0547">Nucleotide-binding</keyword>
<sequence>MLETITLNKSRIEVLIKTDIKRYLSSISRGIEKESLRTDRNGFIAESAHPSELGSPLTHKNITTDFSEALIELVTDCHESASEVMQQLNDLHKITYASIQNELLWPNSMPCMLPKESNIKIGNYGSSNIGMMKQIYRRGLSNRYGSYMQTISGIHYNFSLPDIFFSELQKTEARTHDLQSFKSDCYFGLIRNFHRFSWFLLYFLGASPVVSKNFLKSENHRLIPMRENADSFFSPNATSLRMGDLGYKSQAQDSLEIRYDSIETYISDLRSALALKYSDYEKIGVRGIDGEYKQLNTNLLQIENEFYSTIRPKRTTELDETPTQALENRGVEYVEIRCIDVNPFLPCGIDENTVHLLDIFLTYCLLSTSPPINDDEKQEIPSNYLKTVYDGRDPSLMLSISGKDVNLRDLAKTLINDMTPVAECLDIANKNTAYSSALRTCEQRLENDSLLPAAKIISKIRDTGKSFQEITLKSAQDYSEHFAAMPMDQDLIGHYSNAALESIKKQNTLEQSDTLSFEEFVKLFS</sequence>
<dbReference type="EMBL" id="SHBO01000001">
    <property type="protein sequence ID" value="RZO08871.1"/>
    <property type="molecule type" value="Genomic_DNA"/>
</dbReference>
<dbReference type="InterPro" id="IPR014746">
    <property type="entry name" value="Gln_synth/guanido_kin_cat_dom"/>
</dbReference>
<dbReference type="PANTHER" id="PTHR38761">
    <property type="entry name" value="GLUTAMATE--CYSTEINE LIGASE"/>
    <property type="match status" value="1"/>
</dbReference>
<dbReference type="Gene3D" id="3.30.590.20">
    <property type="match status" value="1"/>
</dbReference>
<comment type="catalytic activity">
    <reaction evidence="7 8 9">
        <text>L-cysteine + L-glutamate + ATP = gamma-L-glutamyl-L-cysteine + ADP + phosphate + H(+)</text>
        <dbReference type="Rhea" id="RHEA:13285"/>
        <dbReference type="ChEBI" id="CHEBI:15378"/>
        <dbReference type="ChEBI" id="CHEBI:29985"/>
        <dbReference type="ChEBI" id="CHEBI:30616"/>
        <dbReference type="ChEBI" id="CHEBI:35235"/>
        <dbReference type="ChEBI" id="CHEBI:43474"/>
        <dbReference type="ChEBI" id="CHEBI:58173"/>
        <dbReference type="ChEBI" id="CHEBI:456216"/>
        <dbReference type="EC" id="6.3.2.2"/>
    </reaction>
</comment>
<name>A0A520LPH6_9GAMM</name>